<evidence type="ECO:0000256" key="1">
    <source>
        <dbReference type="ARBA" id="ARBA00022723"/>
    </source>
</evidence>
<evidence type="ECO:0000259" key="3">
    <source>
        <dbReference type="PROSITE" id="PS50004"/>
    </source>
</evidence>
<keyword evidence="2" id="KW-0106">Calcium</keyword>
<sequence length="135" mass="14642">MSQIQIQIVNGMDLPNMDGLDKTDGYVKVTMGGTEVMKTKVINNNLNPVWNATATVKWDGINDLIFTVWDSDLFTRDDWIGQYILSKGHIRAGFKGTVPLNVGKKVKKGSASTHPSIQIKVAPPDSGCCGGCSVM</sequence>
<feature type="domain" description="C2" evidence="3">
    <location>
        <begin position="1"/>
        <end position="102"/>
    </location>
</feature>
<dbReference type="PANTHER" id="PTHR45911">
    <property type="entry name" value="C2 DOMAIN-CONTAINING PROTEIN"/>
    <property type="match status" value="1"/>
</dbReference>
<name>A0A7S1LNZ3_ALECA</name>
<dbReference type="SMART" id="SM00239">
    <property type="entry name" value="C2"/>
    <property type="match status" value="1"/>
</dbReference>
<dbReference type="GO" id="GO:0005509">
    <property type="term" value="F:calcium ion binding"/>
    <property type="evidence" value="ECO:0007669"/>
    <property type="project" value="TreeGrafter"/>
</dbReference>
<organism evidence="4">
    <name type="scientific">Alexandrium catenella</name>
    <name type="common">Red tide dinoflagellate</name>
    <name type="synonym">Gonyaulax catenella</name>
    <dbReference type="NCBI Taxonomy" id="2925"/>
    <lineage>
        <taxon>Eukaryota</taxon>
        <taxon>Sar</taxon>
        <taxon>Alveolata</taxon>
        <taxon>Dinophyceae</taxon>
        <taxon>Gonyaulacales</taxon>
        <taxon>Pyrocystaceae</taxon>
        <taxon>Alexandrium</taxon>
    </lineage>
</organism>
<dbReference type="AlphaFoldDB" id="A0A7S1LNZ3"/>
<reference evidence="4" key="1">
    <citation type="submission" date="2021-01" db="EMBL/GenBank/DDBJ databases">
        <authorList>
            <person name="Corre E."/>
            <person name="Pelletier E."/>
            <person name="Niang G."/>
            <person name="Scheremetjew M."/>
            <person name="Finn R."/>
            <person name="Kale V."/>
            <person name="Holt S."/>
            <person name="Cochrane G."/>
            <person name="Meng A."/>
            <person name="Brown T."/>
            <person name="Cohen L."/>
        </authorList>
    </citation>
    <scope>NUCLEOTIDE SEQUENCE</scope>
    <source>
        <strain evidence="4">OF101</strain>
    </source>
</reference>
<dbReference type="InterPro" id="IPR035892">
    <property type="entry name" value="C2_domain_sf"/>
</dbReference>
<accession>A0A7S1LNZ3</accession>
<gene>
    <name evidence="4" type="ORF">ACAT0790_LOCUS11735</name>
</gene>
<protein>
    <recommendedName>
        <fullName evidence="3">C2 domain-containing protein</fullName>
    </recommendedName>
</protein>
<dbReference type="InterPro" id="IPR000008">
    <property type="entry name" value="C2_dom"/>
</dbReference>
<evidence type="ECO:0000256" key="2">
    <source>
        <dbReference type="ARBA" id="ARBA00022837"/>
    </source>
</evidence>
<keyword evidence="1" id="KW-0479">Metal-binding</keyword>
<proteinExistence type="predicted"/>
<dbReference type="PANTHER" id="PTHR45911:SF4">
    <property type="entry name" value="MULTIPLE C2 AND TRANSMEMBRANE DOMAIN-CONTAINING PROTEIN"/>
    <property type="match status" value="1"/>
</dbReference>
<dbReference type="EMBL" id="HBGE01019566">
    <property type="protein sequence ID" value="CAD9109672.1"/>
    <property type="molecule type" value="Transcribed_RNA"/>
</dbReference>
<dbReference type="GO" id="GO:0016020">
    <property type="term" value="C:membrane"/>
    <property type="evidence" value="ECO:0007669"/>
    <property type="project" value="TreeGrafter"/>
</dbReference>
<dbReference type="PROSITE" id="PS50004">
    <property type="entry name" value="C2"/>
    <property type="match status" value="1"/>
</dbReference>
<dbReference type="SUPFAM" id="SSF49562">
    <property type="entry name" value="C2 domain (Calcium/lipid-binding domain, CaLB)"/>
    <property type="match status" value="1"/>
</dbReference>
<dbReference type="Gene3D" id="2.60.40.150">
    <property type="entry name" value="C2 domain"/>
    <property type="match status" value="1"/>
</dbReference>
<evidence type="ECO:0000313" key="4">
    <source>
        <dbReference type="EMBL" id="CAD9109672.1"/>
    </source>
</evidence>
<dbReference type="CDD" id="cd00030">
    <property type="entry name" value="C2"/>
    <property type="match status" value="1"/>
</dbReference>
<dbReference type="Pfam" id="PF00168">
    <property type="entry name" value="C2"/>
    <property type="match status" value="1"/>
</dbReference>